<feature type="domain" description="NADH:quinone oxidoreductase/Mrp antiporter transmembrane" evidence="9">
    <location>
        <begin position="132"/>
        <end position="424"/>
    </location>
</feature>
<proteinExistence type="predicted"/>
<dbReference type="GO" id="GO:0008137">
    <property type="term" value="F:NADH dehydrogenase (ubiquinone) activity"/>
    <property type="evidence" value="ECO:0007669"/>
    <property type="project" value="InterPro"/>
</dbReference>
<evidence type="ECO:0000256" key="6">
    <source>
        <dbReference type="ARBA" id="ARBA00023136"/>
    </source>
</evidence>
<dbReference type="InterPro" id="IPR001750">
    <property type="entry name" value="ND/Mrp_TM"/>
</dbReference>
<dbReference type="EMBL" id="MVHM01000039">
    <property type="protein sequence ID" value="ORA28814.1"/>
    <property type="molecule type" value="Genomic_DNA"/>
</dbReference>
<sequence length="503" mass="52876">MSAVMVLLIVLPLLTMLVCTVAPHGVAAAATAVTGIIALVLAAILVPASLNHTLTALRYLRADALSVVFLLGTCFVYAVVGVYSIGYLGDEARAVRSDTAEEQALFARYSTQFYLGVNAFAWSMICAPLVNGLALLWIAVEITTVVSALLVALDNTEGATEAAWKYVLIASSGLGIALLATIFMYYSGAQVLGQSYDLAFDPLITAGNQLSQTPVRLAFVLAVVGFGTKVGLFPVHTWLPDAHAEAPTPVSALLSGSLLAVSFYAILRYYQITVAALGPRFPQIVLLVFGVLSLLLAALYLLEQRDIKRLLAYSSVEHMGIIAIGVSFGASIAFSGVLLHVLAHAAAKANAFMGAGVLVRKFGTKELARMAQGIGLLPWSGPMFLVAVFALSAMPPFALFRSEFQIVAGGFTHGRNVATAALVILVNLAFLGLTWATTRILFRPEPEAPSADGSTLSAGEPSRWMVAPVAVGVLVLVVLGVAPPSDLVDLLHHGAAELMVGTR</sequence>
<reference evidence="10" key="3">
    <citation type="submission" date="2020-02" db="EMBL/GenBank/DDBJ databases">
        <authorList>
            <person name="Matsumoto Y."/>
            <person name="Motooka D."/>
            <person name="Nakamura S."/>
        </authorList>
    </citation>
    <scope>NUCLEOTIDE SEQUENCE</scope>
    <source>
        <strain evidence="10">JCM 12687</strain>
        <plasmid evidence="10">pJCM12687</plasmid>
    </source>
</reference>
<feature type="transmembrane region" description="Helical" evidence="8">
    <location>
        <begin position="284"/>
        <end position="302"/>
    </location>
</feature>
<evidence type="ECO:0000259" key="9">
    <source>
        <dbReference type="Pfam" id="PF00361"/>
    </source>
</evidence>
<dbReference type="PANTHER" id="PTHR42682:SF5">
    <property type="entry name" value="HYDROGENASE-4 COMPONENT F"/>
    <property type="match status" value="1"/>
</dbReference>
<organism evidence="11 12">
    <name type="scientific">Mycobacterium branderi</name>
    <dbReference type="NCBI Taxonomy" id="43348"/>
    <lineage>
        <taxon>Bacteria</taxon>
        <taxon>Bacillati</taxon>
        <taxon>Actinomycetota</taxon>
        <taxon>Actinomycetes</taxon>
        <taxon>Mycobacteriales</taxon>
        <taxon>Mycobacteriaceae</taxon>
        <taxon>Mycobacterium</taxon>
    </lineage>
</organism>
<name>A0A7I7WEJ7_9MYCO</name>
<feature type="transmembrane region" description="Helical" evidence="8">
    <location>
        <begin position="251"/>
        <end position="272"/>
    </location>
</feature>
<keyword evidence="4 8" id="KW-1133">Transmembrane helix</keyword>
<dbReference type="EMBL" id="AP022607">
    <property type="protein sequence ID" value="BBZ15342.1"/>
    <property type="molecule type" value="Genomic_DNA"/>
</dbReference>
<gene>
    <name evidence="10" type="primary">hyfF</name>
    <name evidence="11" type="ORF">BST20_28530</name>
    <name evidence="10" type="ORF">MBRA_55370</name>
</gene>
<evidence type="ECO:0000256" key="3">
    <source>
        <dbReference type="ARBA" id="ARBA00022692"/>
    </source>
</evidence>
<evidence type="ECO:0000256" key="4">
    <source>
        <dbReference type="ARBA" id="ARBA00022989"/>
    </source>
</evidence>
<feature type="transmembrane region" description="Helical" evidence="8">
    <location>
        <begin position="420"/>
        <end position="442"/>
    </location>
</feature>
<dbReference type="GO" id="GO:0016491">
    <property type="term" value="F:oxidoreductase activity"/>
    <property type="evidence" value="ECO:0007669"/>
    <property type="project" value="UniProtKB-KW"/>
</dbReference>
<reference evidence="10 13" key="2">
    <citation type="journal article" date="2019" name="Emerg. Microbes Infect.">
        <title>Comprehensive subspecies identification of 175 nontuberculous mycobacteria species based on 7547 genomic profiles.</title>
        <authorList>
            <person name="Matsumoto Y."/>
            <person name="Kinjo T."/>
            <person name="Motooka D."/>
            <person name="Nabeya D."/>
            <person name="Jung N."/>
            <person name="Uechi K."/>
            <person name="Horii T."/>
            <person name="Iida T."/>
            <person name="Fujita J."/>
            <person name="Nakamura S."/>
        </authorList>
    </citation>
    <scope>NUCLEOTIDE SEQUENCE [LARGE SCALE GENOMIC DNA]</scope>
    <source>
        <strain evidence="10 13">JCM 12687</strain>
        <plasmid evidence="10">pJCM12687</plasmid>
    </source>
</reference>
<feature type="transmembrane region" description="Helical" evidence="8">
    <location>
        <begin position="379"/>
        <end position="400"/>
    </location>
</feature>
<keyword evidence="2" id="KW-1003">Cell membrane</keyword>
<geneLocation type="plasmid" evidence="10 13">
    <name>pJCM12687</name>
</geneLocation>
<keyword evidence="10" id="KW-0614">Plasmid</keyword>
<reference evidence="11 12" key="1">
    <citation type="submission" date="2016-12" db="EMBL/GenBank/DDBJ databases">
        <title>The new phylogeny of genus Mycobacterium.</title>
        <authorList>
            <person name="Tortoli E."/>
            <person name="Trovato A."/>
            <person name="Cirillo D.M."/>
        </authorList>
    </citation>
    <scope>NUCLEOTIDE SEQUENCE [LARGE SCALE GENOMIC DNA]</scope>
    <source>
        <strain evidence="11 12">DSM 44624</strain>
    </source>
</reference>
<evidence type="ECO:0000313" key="13">
    <source>
        <dbReference type="Proteomes" id="UP000467379"/>
    </source>
</evidence>
<feature type="transmembrane region" description="Helical" evidence="8">
    <location>
        <begin position="62"/>
        <end position="85"/>
    </location>
</feature>
<evidence type="ECO:0000313" key="11">
    <source>
        <dbReference type="EMBL" id="ORA28814.1"/>
    </source>
</evidence>
<feature type="transmembrane region" description="Helical" evidence="8">
    <location>
        <begin position="322"/>
        <end position="343"/>
    </location>
</feature>
<evidence type="ECO:0000256" key="1">
    <source>
        <dbReference type="ARBA" id="ARBA00004651"/>
    </source>
</evidence>
<keyword evidence="5" id="KW-0560">Oxidoreductase</keyword>
<keyword evidence="3 7" id="KW-0812">Transmembrane</keyword>
<feature type="transmembrane region" description="Helical" evidence="8">
    <location>
        <begin position="119"/>
        <end position="152"/>
    </location>
</feature>
<evidence type="ECO:0000313" key="12">
    <source>
        <dbReference type="Proteomes" id="UP000192441"/>
    </source>
</evidence>
<evidence type="ECO:0000313" key="10">
    <source>
        <dbReference type="EMBL" id="BBZ15342.1"/>
    </source>
</evidence>
<comment type="subcellular location">
    <subcellularLocation>
        <location evidence="1">Cell membrane</location>
        <topology evidence="1">Multi-pass membrane protein</topology>
    </subcellularLocation>
    <subcellularLocation>
        <location evidence="7">Membrane</location>
        <topology evidence="7">Multi-pass membrane protein</topology>
    </subcellularLocation>
</comment>
<dbReference type="GO" id="GO:0042773">
    <property type="term" value="P:ATP synthesis coupled electron transport"/>
    <property type="evidence" value="ECO:0007669"/>
    <property type="project" value="InterPro"/>
</dbReference>
<feature type="transmembrane region" description="Helical" evidence="8">
    <location>
        <begin position="217"/>
        <end position="239"/>
    </location>
</feature>
<feature type="transmembrane region" description="Helical" evidence="8">
    <location>
        <begin position="462"/>
        <end position="482"/>
    </location>
</feature>
<dbReference type="GO" id="GO:0005886">
    <property type="term" value="C:plasma membrane"/>
    <property type="evidence" value="ECO:0007669"/>
    <property type="project" value="UniProtKB-SubCell"/>
</dbReference>
<dbReference type="AlphaFoldDB" id="A0A7I7WEJ7"/>
<evidence type="ECO:0000256" key="5">
    <source>
        <dbReference type="ARBA" id="ARBA00023002"/>
    </source>
</evidence>
<dbReference type="OrthoDB" id="9811798at2"/>
<evidence type="ECO:0000256" key="2">
    <source>
        <dbReference type="ARBA" id="ARBA00022475"/>
    </source>
</evidence>
<dbReference type="Pfam" id="PF00361">
    <property type="entry name" value="Proton_antipo_M"/>
    <property type="match status" value="1"/>
</dbReference>
<evidence type="ECO:0000256" key="8">
    <source>
        <dbReference type="SAM" id="Phobius"/>
    </source>
</evidence>
<accession>A0A7I7WEJ7</accession>
<dbReference type="Proteomes" id="UP000192441">
    <property type="component" value="Unassembled WGS sequence"/>
</dbReference>
<evidence type="ECO:0000256" key="7">
    <source>
        <dbReference type="RuleBase" id="RU000320"/>
    </source>
</evidence>
<keyword evidence="13" id="KW-1185">Reference proteome</keyword>
<dbReference type="RefSeq" id="WP_083134755.1">
    <property type="nucleotide sequence ID" value="NZ_AP022607.1"/>
</dbReference>
<dbReference type="PRINTS" id="PR01437">
    <property type="entry name" value="NUOXDRDTASE4"/>
</dbReference>
<feature type="transmembrane region" description="Helical" evidence="8">
    <location>
        <begin position="29"/>
        <end position="50"/>
    </location>
</feature>
<dbReference type="PANTHER" id="PTHR42682">
    <property type="entry name" value="HYDROGENASE-4 COMPONENT F"/>
    <property type="match status" value="1"/>
</dbReference>
<feature type="transmembrane region" description="Helical" evidence="8">
    <location>
        <begin position="164"/>
        <end position="186"/>
    </location>
</feature>
<dbReference type="Proteomes" id="UP000467379">
    <property type="component" value="Plasmid pJCM12687"/>
</dbReference>
<dbReference type="InterPro" id="IPR003918">
    <property type="entry name" value="NADH_UbQ_OxRdtase"/>
</dbReference>
<keyword evidence="6 8" id="KW-0472">Membrane</keyword>
<dbReference type="InterPro" id="IPR052175">
    <property type="entry name" value="ComplexI-like_HydComp"/>
</dbReference>
<protein>
    <submittedName>
        <fullName evidence="11">NADH dehydrogenase</fullName>
    </submittedName>
</protein>